<dbReference type="InterPro" id="IPR018287">
    <property type="entry name" value="Hap4_TF_heteromerisation"/>
</dbReference>
<evidence type="ECO:0000259" key="3">
    <source>
        <dbReference type="Pfam" id="PF10297"/>
    </source>
</evidence>
<dbReference type="OMA" id="NTRFRFY"/>
<dbReference type="AlphaFoldDB" id="G8YCT4"/>
<keyword evidence="5" id="KW-1185">Reference proteome</keyword>
<dbReference type="eggNOG" id="ENOG502S1KC">
    <property type="taxonomic scope" value="Eukaryota"/>
</dbReference>
<feature type="compositionally biased region" description="Low complexity" evidence="2">
    <location>
        <begin position="260"/>
        <end position="275"/>
    </location>
</feature>
<dbReference type="Pfam" id="PF10297">
    <property type="entry name" value="Hap4_Hap_bind"/>
    <property type="match status" value="1"/>
</dbReference>
<evidence type="ECO:0000256" key="2">
    <source>
        <dbReference type="SAM" id="MobiDB-lite"/>
    </source>
</evidence>
<feature type="domain" description="Hap4 transcription factor heteromerisation" evidence="3">
    <location>
        <begin position="22"/>
        <end position="38"/>
    </location>
</feature>
<feature type="compositionally biased region" description="Low complexity" evidence="2">
    <location>
        <begin position="74"/>
        <end position="90"/>
    </location>
</feature>
<evidence type="ECO:0000313" key="4">
    <source>
        <dbReference type="EMBL" id="CCE82765.1"/>
    </source>
</evidence>
<feature type="compositionally biased region" description="Polar residues" evidence="2">
    <location>
        <begin position="241"/>
        <end position="259"/>
    </location>
</feature>
<dbReference type="EMBL" id="FO082050">
    <property type="protein sequence ID" value="CCE82765.1"/>
    <property type="molecule type" value="Genomic_DNA"/>
</dbReference>
<evidence type="ECO:0000313" key="5">
    <source>
        <dbReference type="Proteomes" id="UP000005222"/>
    </source>
</evidence>
<protein>
    <submittedName>
        <fullName evidence="4">Piso0_002509 protein</fullName>
    </submittedName>
</protein>
<reference evidence="4 5" key="1">
    <citation type="journal article" date="2012" name="G3 (Bethesda)">
        <title>Pichia sorbitophila, an interspecies yeast hybrid reveals early steps of genome resolution following polyploidization.</title>
        <authorList>
            <person name="Leh Louis V."/>
            <person name="Despons L."/>
            <person name="Friedrich A."/>
            <person name="Martin T."/>
            <person name="Durrens P."/>
            <person name="Casaregola S."/>
            <person name="Neuveglise C."/>
            <person name="Fairhead C."/>
            <person name="Marck C."/>
            <person name="Cruz J.A."/>
            <person name="Straub M.L."/>
            <person name="Kugler V."/>
            <person name="Sacerdot C."/>
            <person name="Uzunov Z."/>
            <person name="Thierry A."/>
            <person name="Weiss S."/>
            <person name="Bleykasten C."/>
            <person name="De Montigny J."/>
            <person name="Jacques N."/>
            <person name="Jung P."/>
            <person name="Lemaire M."/>
            <person name="Mallet S."/>
            <person name="Morel G."/>
            <person name="Richard G.F."/>
            <person name="Sarkar A."/>
            <person name="Savel G."/>
            <person name="Schacherer J."/>
            <person name="Seret M.L."/>
            <person name="Talla E."/>
            <person name="Samson G."/>
            <person name="Jubin C."/>
            <person name="Poulain J."/>
            <person name="Vacherie B."/>
            <person name="Barbe V."/>
            <person name="Pelletier E."/>
            <person name="Sherman D.J."/>
            <person name="Westhof E."/>
            <person name="Weissenbach J."/>
            <person name="Baret P.V."/>
            <person name="Wincker P."/>
            <person name="Gaillardin C."/>
            <person name="Dujon B."/>
            <person name="Souciet J.L."/>
        </authorList>
    </citation>
    <scope>NUCLEOTIDE SEQUENCE [LARGE SCALE GENOMIC DNA]</scope>
    <source>
        <strain evidence="5">ATCC MYA-4447 / BCRC 22081 / CBS 7064 / NBRC 10061 / NRRL Y-12695</strain>
    </source>
</reference>
<feature type="region of interest" description="Disordered" evidence="2">
    <location>
        <begin position="232"/>
        <end position="280"/>
    </location>
</feature>
<feature type="region of interest" description="Disordered" evidence="2">
    <location>
        <begin position="22"/>
        <end position="108"/>
    </location>
</feature>
<keyword evidence="1" id="KW-0539">Nucleus</keyword>
<dbReference type="GO" id="GO:0006355">
    <property type="term" value="P:regulation of DNA-templated transcription"/>
    <property type="evidence" value="ECO:0007669"/>
    <property type="project" value="InterPro"/>
</dbReference>
<dbReference type="STRING" id="559304.G8YCT4"/>
<sequence length="349" mass="39342">MSTTQTFNTSNNSITPLCSIRTSKQWVLPPRPKPGRKPVNEVSDKDKKKNRDKEKCNDISEASETKTASRPTQVVAASGAGTSTGSVGSSKDPALVSREAKCTTSGKNELDTFNKDMTTIEHENIQLKNHLLCLIHDYKRLKNQVLGQSQSAMLQKLEFDGPSTSRKRLYTELAPAEEASDLVSTISDWQQQQQQPGRLGSFSLDLSSPIDETDYENDDVLNYIKLDDEYDDDFEGDSPALSRTTSPSAMSETDENSMMSLTRSTTVSTNTSSFSDSKKPQKNTRFRFYDLPEFTTMNYDFTFNKDISDDNTLHSVMHQDKYNMVTDFLEEKLIDNDLSYYVENKPLEN</sequence>
<name>G8YCT4_PICSO</name>
<dbReference type="OrthoDB" id="5374328at2759"/>
<dbReference type="InParanoid" id="G8YCT4"/>
<organism evidence="4 5">
    <name type="scientific">Pichia sorbitophila (strain ATCC MYA-4447 / BCRC 22081 / CBS 7064 / NBRC 10061 / NRRL Y-12695)</name>
    <name type="common">Hybrid yeast</name>
    <dbReference type="NCBI Taxonomy" id="559304"/>
    <lineage>
        <taxon>Eukaryota</taxon>
        <taxon>Fungi</taxon>
        <taxon>Dikarya</taxon>
        <taxon>Ascomycota</taxon>
        <taxon>Saccharomycotina</taxon>
        <taxon>Pichiomycetes</taxon>
        <taxon>Debaryomycetaceae</taxon>
        <taxon>Millerozyma</taxon>
    </lineage>
</organism>
<dbReference type="GO" id="GO:0005634">
    <property type="term" value="C:nucleus"/>
    <property type="evidence" value="ECO:0007669"/>
    <property type="project" value="InterPro"/>
</dbReference>
<feature type="compositionally biased region" description="Polar residues" evidence="2">
    <location>
        <begin position="60"/>
        <end position="72"/>
    </location>
</feature>
<gene>
    <name evidence="4" type="primary">Piso0_002509</name>
    <name evidence="4" type="ORF">GNLVRS01_PISO0J13539g</name>
</gene>
<dbReference type="HOGENOM" id="CLU_943684_0_0_1"/>
<proteinExistence type="predicted"/>
<dbReference type="Proteomes" id="UP000005222">
    <property type="component" value="Chromosome J"/>
</dbReference>
<feature type="compositionally biased region" description="Basic and acidic residues" evidence="2">
    <location>
        <begin position="38"/>
        <end position="58"/>
    </location>
</feature>
<feature type="region of interest" description="Disordered" evidence="2">
    <location>
        <begin position="188"/>
        <end position="213"/>
    </location>
</feature>
<accession>G8YCT4</accession>
<evidence type="ECO:0000256" key="1">
    <source>
        <dbReference type="ARBA" id="ARBA00023242"/>
    </source>
</evidence>